<evidence type="ECO:0000256" key="4">
    <source>
        <dbReference type="ARBA" id="ARBA00022729"/>
    </source>
</evidence>
<dbReference type="SMART" id="SM01065">
    <property type="entry name" value="CBM_2"/>
    <property type="match status" value="1"/>
</dbReference>
<comment type="cofactor">
    <cofactor evidence="1">
        <name>Ca(2+)</name>
        <dbReference type="ChEBI" id="CHEBI:29108"/>
    </cofactor>
</comment>
<feature type="non-terminal residue" evidence="7">
    <location>
        <position position="706"/>
    </location>
</feature>
<dbReference type="PANTHER" id="PTHR10357">
    <property type="entry name" value="ALPHA-AMYLASE FAMILY MEMBER"/>
    <property type="match status" value="1"/>
</dbReference>
<protein>
    <submittedName>
        <fullName evidence="7">Cyclomaltodextrin glucanotransferase</fullName>
    </submittedName>
</protein>
<dbReference type="SMART" id="SM00632">
    <property type="entry name" value="Aamy_C"/>
    <property type="match status" value="1"/>
</dbReference>
<comment type="similarity">
    <text evidence="2">Belongs to the glycosyl hydrolase 13 family.</text>
</comment>
<dbReference type="EMBL" id="AOMA01000120">
    <property type="protein sequence ID" value="EMA35672.1"/>
    <property type="molecule type" value="Genomic_DNA"/>
</dbReference>
<dbReference type="SUPFAM" id="SSF49452">
    <property type="entry name" value="Starch-binding domain-like"/>
    <property type="match status" value="1"/>
</dbReference>
<dbReference type="STRING" id="1227454.C446_12137"/>
<dbReference type="GO" id="GO:0016740">
    <property type="term" value="F:transferase activity"/>
    <property type="evidence" value="ECO:0007669"/>
    <property type="project" value="UniProtKB-KW"/>
</dbReference>
<dbReference type="PROSITE" id="PS51166">
    <property type="entry name" value="CBM20"/>
    <property type="match status" value="1"/>
</dbReference>
<accession>M0LQ24</accession>
<dbReference type="InterPro" id="IPR013780">
    <property type="entry name" value="Glyco_hydro_b"/>
</dbReference>
<dbReference type="InterPro" id="IPR002044">
    <property type="entry name" value="CBM20"/>
</dbReference>
<keyword evidence="4" id="KW-0732">Signal</keyword>
<gene>
    <name evidence="7" type="ORF">C446_12137</name>
</gene>
<dbReference type="InterPro" id="IPR013784">
    <property type="entry name" value="Carb-bd-like_fold"/>
</dbReference>
<evidence type="ECO:0000256" key="2">
    <source>
        <dbReference type="ARBA" id="ARBA00008061"/>
    </source>
</evidence>
<dbReference type="InterPro" id="IPR017853">
    <property type="entry name" value="GH"/>
</dbReference>
<dbReference type="PANTHER" id="PTHR10357:SF215">
    <property type="entry name" value="ALPHA-AMYLASE 1"/>
    <property type="match status" value="1"/>
</dbReference>
<feature type="domain" description="CBM20" evidence="6">
    <location>
        <begin position="617"/>
        <end position="706"/>
    </location>
</feature>
<dbReference type="InterPro" id="IPR006046">
    <property type="entry name" value="Alpha_amylase"/>
</dbReference>
<dbReference type="SUPFAM" id="SSF81296">
    <property type="entry name" value="E set domains"/>
    <property type="match status" value="1"/>
</dbReference>
<dbReference type="Gene3D" id="2.60.40.10">
    <property type="entry name" value="Immunoglobulins"/>
    <property type="match status" value="2"/>
</dbReference>
<organism evidence="7 8">
    <name type="scientific">Halobiforma nitratireducens JCM 10879</name>
    <dbReference type="NCBI Taxonomy" id="1227454"/>
    <lineage>
        <taxon>Archaea</taxon>
        <taxon>Methanobacteriati</taxon>
        <taxon>Methanobacteriota</taxon>
        <taxon>Stenosarchaea group</taxon>
        <taxon>Halobacteria</taxon>
        <taxon>Halobacteriales</taxon>
        <taxon>Natrialbaceae</taxon>
        <taxon>Halobiforma</taxon>
    </lineage>
</organism>
<dbReference type="InterPro" id="IPR031319">
    <property type="entry name" value="A-amylase_C"/>
</dbReference>
<dbReference type="Proteomes" id="UP000011607">
    <property type="component" value="Unassembled WGS sequence"/>
</dbReference>
<proteinExistence type="inferred from homology"/>
<dbReference type="Pfam" id="PF00686">
    <property type="entry name" value="CBM_20"/>
    <property type="match status" value="1"/>
</dbReference>
<dbReference type="SUPFAM" id="SSF51445">
    <property type="entry name" value="(Trans)glycosidases"/>
    <property type="match status" value="1"/>
</dbReference>
<dbReference type="InterPro" id="IPR006047">
    <property type="entry name" value="GH13_cat_dom"/>
</dbReference>
<dbReference type="InterPro" id="IPR013783">
    <property type="entry name" value="Ig-like_fold"/>
</dbReference>
<dbReference type="GO" id="GO:0005975">
    <property type="term" value="P:carbohydrate metabolic process"/>
    <property type="evidence" value="ECO:0007669"/>
    <property type="project" value="InterPro"/>
</dbReference>
<dbReference type="CDD" id="cd00604">
    <property type="entry name" value="IPT_CGTD"/>
    <property type="match status" value="1"/>
</dbReference>
<keyword evidence="7" id="KW-0808">Transferase</keyword>
<dbReference type="InterPro" id="IPR002909">
    <property type="entry name" value="IPT_dom"/>
</dbReference>
<keyword evidence="8" id="KW-1185">Reference proteome</keyword>
<dbReference type="Pfam" id="PF01833">
    <property type="entry name" value="TIG"/>
    <property type="match status" value="1"/>
</dbReference>
<sequence>MMNYFFADKMNLNRRTLLTSIGAGAIASVGVGAGTARPTATSSSVRSSRVNYTEDVIYQVMTDRFRDGDPSNNPDDDRYDPDCEELTKFCGGDWQGIIDRIEDGYLPDMGVTALWISPPFENIDEVHPENGTSYHAYWPRDFKRPNPYFGDMDDFERLIDVAHDHGIKVVIDFVPNHTSPADEDDPDYVEDGALYDDGEFVASYTDDPNGSFHRNGGIDDFDDYEESIYANLFDLADLNQQAPEIDEYLTESIKLWLDKGVDGIRIDAVRHMSPGWQRTLMSEIFDHRPVFTFGEWFLGEGERDQDYYDFANESGMSQLDFRYGQKLRQVLRDETDGWGGFVEVIEETAAEHDQVLDQVPFLDNHDKARWLEDESDDPRLADMGLAVLLTSRGVPKVYYGTEQYMTGDGDPGSREMMTSFDTGTNAYEIISTLSSLRQSNPALAYGSTRERWVSDDVIFYEREFGENVVLVGVNRSSEEWYEITNLRTALPGGSYPDILEERIDGFELAVNADGTVEDFWLGSETVSVWEHRSPTDEPTLGHVGPTMGEVGHTIQLSGEGFGSAEGAVEFGSTEASIHSWSDTRIDVSVPNVDGGYYDISVTDANSVESNAYEEFEVLTDTQVAVRFVVDEVETEPGENVYLTGNVNELGAWDPDDAVGPFFNEIIEEYPTWYYDVSVPADTDLEFKFIIVDDDGNVTWESGADRQ</sequence>
<name>M0LQ24_9EURY</name>
<dbReference type="CDD" id="cd11320">
    <property type="entry name" value="AmyAc_AmyMalt_CGTase_like"/>
    <property type="match status" value="1"/>
</dbReference>
<dbReference type="SMART" id="SM00642">
    <property type="entry name" value="Aamy"/>
    <property type="match status" value="1"/>
</dbReference>
<dbReference type="SUPFAM" id="SSF51011">
    <property type="entry name" value="Glycosyl hydrolase domain"/>
    <property type="match status" value="1"/>
</dbReference>
<dbReference type="InterPro" id="IPR006311">
    <property type="entry name" value="TAT_signal"/>
</dbReference>
<dbReference type="Gene3D" id="3.20.20.80">
    <property type="entry name" value="Glycosidases"/>
    <property type="match status" value="1"/>
</dbReference>
<dbReference type="Gene3D" id="2.60.40.1180">
    <property type="entry name" value="Golgi alpha-mannosidase II"/>
    <property type="match status" value="1"/>
</dbReference>
<evidence type="ECO:0000313" key="8">
    <source>
        <dbReference type="Proteomes" id="UP000011607"/>
    </source>
</evidence>
<dbReference type="eggNOG" id="arCOG02948">
    <property type="taxonomic scope" value="Archaea"/>
</dbReference>
<comment type="caution">
    <text evidence="7">The sequence shown here is derived from an EMBL/GenBank/DDBJ whole genome shotgun (WGS) entry which is preliminary data.</text>
</comment>
<evidence type="ECO:0000259" key="6">
    <source>
        <dbReference type="PROSITE" id="PS51166"/>
    </source>
</evidence>
<dbReference type="PRINTS" id="PR00110">
    <property type="entry name" value="ALPHAAMYLASE"/>
</dbReference>
<keyword evidence="5" id="KW-0106">Calcium</keyword>
<dbReference type="AlphaFoldDB" id="M0LQ24"/>
<dbReference type="PROSITE" id="PS51318">
    <property type="entry name" value="TAT"/>
    <property type="match status" value="1"/>
</dbReference>
<evidence type="ECO:0000256" key="5">
    <source>
        <dbReference type="ARBA" id="ARBA00022837"/>
    </source>
</evidence>
<keyword evidence="3" id="KW-0479">Metal-binding</keyword>
<evidence type="ECO:0000256" key="1">
    <source>
        <dbReference type="ARBA" id="ARBA00001913"/>
    </source>
</evidence>
<reference evidence="7 8" key="1">
    <citation type="journal article" date="2014" name="PLoS Genet.">
        <title>Phylogenetically driven sequencing of extremely halophilic archaea reveals strategies for static and dynamic osmo-response.</title>
        <authorList>
            <person name="Becker E.A."/>
            <person name="Seitzer P.M."/>
            <person name="Tritt A."/>
            <person name="Larsen D."/>
            <person name="Krusor M."/>
            <person name="Yao A.I."/>
            <person name="Wu D."/>
            <person name="Madern D."/>
            <person name="Eisen J.A."/>
            <person name="Darling A.E."/>
            <person name="Facciotti M.T."/>
        </authorList>
    </citation>
    <scope>NUCLEOTIDE SEQUENCE [LARGE SCALE GENOMIC DNA]</scope>
    <source>
        <strain evidence="7 8">JCM 10879</strain>
    </source>
</reference>
<dbReference type="Pfam" id="PF00128">
    <property type="entry name" value="Alpha-amylase"/>
    <property type="match status" value="1"/>
</dbReference>
<dbReference type="GO" id="GO:0004556">
    <property type="term" value="F:alpha-amylase activity"/>
    <property type="evidence" value="ECO:0007669"/>
    <property type="project" value="InterPro"/>
</dbReference>
<dbReference type="InterPro" id="IPR014756">
    <property type="entry name" value="Ig_E-set"/>
</dbReference>
<dbReference type="GO" id="GO:0046872">
    <property type="term" value="F:metal ion binding"/>
    <property type="evidence" value="ECO:0007669"/>
    <property type="project" value="UniProtKB-KW"/>
</dbReference>
<evidence type="ECO:0000256" key="3">
    <source>
        <dbReference type="ARBA" id="ARBA00022723"/>
    </source>
</evidence>
<evidence type="ECO:0000313" key="7">
    <source>
        <dbReference type="EMBL" id="EMA35672.1"/>
    </source>
</evidence>
<dbReference type="GO" id="GO:2001070">
    <property type="term" value="F:starch binding"/>
    <property type="evidence" value="ECO:0007669"/>
    <property type="project" value="InterPro"/>
</dbReference>